<dbReference type="Gene3D" id="3.30.460.10">
    <property type="entry name" value="Beta Polymerase, domain 2"/>
    <property type="match status" value="1"/>
</dbReference>
<reference evidence="11" key="1">
    <citation type="journal article" date="2019" name="Int. J. Syst. Evol. Microbiol.">
        <title>The Global Catalogue of Microorganisms (GCM) 10K type strain sequencing project: providing services to taxonomists for standard genome sequencing and annotation.</title>
        <authorList>
            <consortium name="The Broad Institute Genomics Platform"/>
            <consortium name="The Broad Institute Genome Sequencing Center for Infectious Disease"/>
            <person name="Wu L."/>
            <person name="Ma J."/>
        </authorList>
    </citation>
    <scope>NUCLEOTIDE SEQUENCE [LARGE SCALE GENOMIC DNA]</scope>
    <source>
        <strain evidence="11">NBRC 110044</strain>
    </source>
</reference>
<comment type="domain">
    <text evidence="7">Has four distinct domains: an N-terminal nucleotidyltransferase (NT) domain responsible for UTase activity, a central HD domain that encodes UR activity, and two C-terminal ACT domains that seem to have a role in glutamine sensing.</text>
</comment>
<evidence type="ECO:0000256" key="6">
    <source>
        <dbReference type="ARBA" id="ARBA00023268"/>
    </source>
</evidence>
<evidence type="ECO:0000256" key="4">
    <source>
        <dbReference type="ARBA" id="ARBA00022801"/>
    </source>
</evidence>
<dbReference type="Pfam" id="PF01842">
    <property type="entry name" value="ACT"/>
    <property type="match status" value="1"/>
</dbReference>
<dbReference type="HAMAP" id="MF_00277">
    <property type="entry name" value="PII_uridylyl_transf"/>
    <property type="match status" value="1"/>
</dbReference>
<dbReference type="RefSeq" id="WP_284195973.1">
    <property type="nucleotide sequence ID" value="NZ_BSOG01000002.1"/>
</dbReference>
<dbReference type="PIRSF" id="PIRSF006288">
    <property type="entry name" value="PII_uridyltransf"/>
    <property type="match status" value="1"/>
</dbReference>
<dbReference type="SUPFAM" id="SSF81301">
    <property type="entry name" value="Nucleotidyltransferase"/>
    <property type="match status" value="1"/>
</dbReference>
<dbReference type="CDD" id="cd04899">
    <property type="entry name" value="ACT_ACR-UUR-like_2"/>
    <property type="match status" value="1"/>
</dbReference>
<dbReference type="NCBIfam" id="TIGR01693">
    <property type="entry name" value="UTase_glnD"/>
    <property type="match status" value="1"/>
</dbReference>
<dbReference type="Proteomes" id="UP001156706">
    <property type="component" value="Unassembled WGS sequence"/>
</dbReference>
<dbReference type="NCBIfam" id="NF002837">
    <property type="entry name" value="PRK03059.1"/>
    <property type="match status" value="1"/>
</dbReference>
<comment type="catalytic activity">
    <reaction evidence="7">
        <text>[protein-PII]-L-tyrosine + UTP = [protein-PII]-uridylyl-L-tyrosine + diphosphate</text>
        <dbReference type="Rhea" id="RHEA:13673"/>
        <dbReference type="Rhea" id="RHEA-COMP:12147"/>
        <dbReference type="Rhea" id="RHEA-COMP:12148"/>
        <dbReference type="ChEBI" id="CHEBI:33019"/>
        <dbReference type="ChEBI" id="CHEBI:46398"/>
        <dbReference type="ChEBI" id="CHEBI:46858"/>
        <dbReference type="ChEBI" id="CHEBI:90602"/>
        <dbReference type="EC" id="2.7.7.59"/>
    </reaction>
</comment>
<dbReference type="SUPFAM" id="SSF55021">
    <property type="entry name" value="ACT-like"/>
    <property type="match status" value="2"/>
</dbReference>
<dbReference type="PROSITE" id="PS51671">
    <property type="entry name" value="ACT"/>
    <property type="match status" value="2"/>
</dbReference>
<keyword evidence="3" id="KW-0677">Repeat</keyword>
<name>A0ABQ5YD16_9NEIS</name>
<dbReference type="SUPFAM" id="SSF81593">
    <property type="entry name" value="Nucleotidyltransferase substrate binding subunit/domain"/>
    <property type="match status" value="1"/>
</dbReference>
<dbReference type="InterPro" id="IPR045865">
    <property type="entry name" value="ACT-like_dom_sf"/>
</dbReference>
<dbReference type="Pfam" id="PF01966">
    <property type="entry name" value="HD"/>
    <property type="match status" value="1"/>
</dbReference>
<dbReference type="InterPro" id="IPR043519">
    <property type="entry name" value="NT_sf"/>
</dbReference>
<dbReference type="SMART" id="SM00471">
    <property type="entry name" value="HDc"/>
    <property type="match status" value="1"/>
</dbReference>
<comment type="activity regulation">
    <text evidence="7">Uridylyltransferase (UTase) activity is inhibited by glutamine, while glutamine activates uridylyl-removing (UR) activity.</text>
</comment>
<proteinExistence type="inferred from homology"/>
<protein>
    <recommendedName>
        <fullName evidence="7">Bifunctional uridylyltransferase/uridylyl-removing enzyme</fullName>
        <shortName evidence="7">UTase/UR</shortName>
    </recommendedName>
    <alternativeName>
        <fullName evidence="7">Bifunctional [protein-PII] modification enzyme</fullName>
    </alternativeName>
    <alternativeName>
        <fullName evidence="7">Bifunctional nitrogen sensor protein</fullName>
    </alternativeName>
    <domain>
        <recommendedName>
            <fullName evidence="7">[Protein-PII] uridylyltransferase</fullName>
            <shortName evidence="7">PII uridylyltransferase</shortName>
            <shortName evidence="7">UTase</shortName>
            <ecNumber evidence="7">2.7.7.59</ecNumber>
        </recommendedName>
    </domain>
    <domain>
        <recommendedName>
            <fullName evidence="7">[Protein-PII]-UMP uridylyl-removing enzyme</fullName>
            <shortName evidence="7">UR</shortName>
            <ecNumber evidence="7">3.1.4.-</ecNumber>
        </recommendedName>
    </domain>
</protein>
<dbReference type="InterPro" id="IPR003607">
    <property type="entry name" value="HD/PDEase_dom"/>
</dbReference>
<evidence type="ECO:0000259" key="8">
    <source>
        <dbReference type="PROSITE" id="PS51671"/>
    </source>
</evidence>
<organism evidence="10 11">
    <name type="scientific">Chitinimonas prasina</name>
    <dbReference type="NCBI Taxonomy" id="1434937"/>
    <lineage>
        <taxon>Bacteria</taxon>
        <taxon>Pseudomonadati</taxon>
        <taxon>Pseudomonadota</taxon>
        <taxon>Betaproteobacteria</taxon>
        <taxon>Neisseriales</taxon>
        <taxon>Chitinibacteraceae</taxon>
        <taxon>Chitinimonas</taxon>
    </lineage>
</organism>
<dbReference type="SUPFAM" id="SSF109604">
    <property type="entry name" value="HD-domain/PDEase-like"/>
    <property type="match status" value="1"/>
</dbReference>
<evidence type="ECO:0000256" key="7">
    <source>
        <dbReference type="HAMAP-Rule" id="MF_00277"/>
    </source>
</evidence>
<comment type="cofactor">
    <cofactor evidence="7">
        <name>Mg(2+)</name>
        <dbReference type="ChEBI" id="CHEBI:18420"/>
    </cofactor>
</comment>
<dbReference type="Pfam" id="PF01909">
    <property type="entry name" value="NTP_transf_2"/>
    <property type="match status" value="1"/>
</dbReference>
<dbReference type="GO" id="GO:0016779">
    <property type="term" value="F:nucleotidyltransferase activity"/>
    <property type="evidence" value="ECO:0007669"/>
    <property type="project" value="UniProtKB-KW"/>
</dbReference>
<comment type="similarity">
    <text evidence="7">Belongs to the GlnD family.</text>
</comment>
<evidence type="ECO:0000313" key="11">
    <source>
        <dbReference type="Proteomes" id="UP001156706"/>
    </source>
</evidence>
<evidence type="ECO:0000256" key="5">
    <source>
        <dbReference type="ARBA" id="ARBA00022842"/>
    </source>
</evidence>
<evidence type="ECO:0000313" key="10">
    <source>
        <dbReference type="EMBL" id="GLR12840.1"/>
    </source>
</evidence>
<comment type="caution">
    <text evidence="7">Lacks conserved residue(s) required for the propagation of feature annotation.</text>
</comment>
<keyword evidence="1 7" id="KW-0808">Transferase</keyword>
<keyword evidence="6 7" id="KW-0511">Multifunctional enzyme</keyword>
<dbReference type="CDD" id="cd00077">
    <property type="entry name" value="HDc"/>
    <property type="match status" value="1"/>
</dbReference>
<dbReference type="InterPro" id="IPR010043">
    <property type="entry name" value="UTase/UR"/>
</dbReference>
<dbReference type="InterPro" id="IPR013546">
    <property type="entry name" value="PII_UdlTrfase/GS_AdlTrfase"/>
</dbReference>
<dbReference type="EC" id="3.1.4.-" evidence="7"/>
<dbReference type="Pfam" id="PF08335">
    <property type="entry name" value="GlnD_UR_UTase"/>
    <property type="match status" value="1"/>
</dbReference>
<keyword evidence="5 7" id="KW-0460">Magnesium</keyword>
<comment type="caution">
    <text evidence="10">The sequence shown here is derived from an EMBL/GenBank/DDBJ whole genome shotgun (WGS) entry which is preliminary data.</text>
</comment>
<accession>A0ABQ5YD16</accession>
<sequence>MTNPEMVPYPHQSSEDGDKLPDIAAMNAPLSIPDLKRKLHGARTALYADYCDPELAGSLLEADARLVDQFLIERWREQQMDPQAALIAVGGYGRGQLFPGSDIDLLFLLPEGASQPLLDKVESLIGLLWDLGLEVGHSVRTLSECMEEAGRDITVQTTLLETRLLSGSGAAYSELMERVLKQLDPRAFFEAKLLEQQQRHERHQGSVNKLEPNVKEAPGGLRDLHLLLWLARACGIASDWSGLHKAGMLTGQEMRKLKRAEKMLWSFRIALHLAAGRREDRILFDFQNALAKRFGYADTSAARASEQLMAVYYLSARIVAQLQPLILQALRRTLYGRAQLEIQPINERFVARGHLLEIANPEVYEQTPSAILETFLVLQQHPELTAIGADTLRALWHARPRINAAFRRDPANKALFMEIMRQPWGTTRVMRRMNQYGVLGRYIPAFGKIVGRMQHDLFHVYTVDEHILMVLRNLRRFATPAFNHEYPACSQLIEAFERPEVLYLAALFHDIGKGRGGDHSQLGKVDAREFCVSHGLSKEDTDMVAWLVEHHLTMSSVAQKQDVYDPDTVAAFAQIVRDERHLNALYLLTVADIRGTSPKVWNAWKAKLLEDLFRATRRYLTGETLNANDALYERRSEAESLMRRHGLRDDAHLPFWKTLDPVYFLRHDAPEIAWHGRVLWGRFDHDEITIRARPAEADGGLQVLVYCPDRPDLFARICAFFERAGYSIFDAKIYTTLKGYALDSFYVHVADGRDIDYRDLVGYIEYELTQLIIRDDPLPPPLSGRVSRVLKHFPLPPQVLIRQDDKQKLHILSLIAGDRPGLLSRIARVLSAHGIAIHSAKIMTLGERAEDTFTISGNALADPKSLVRLEADLMETLRV</sequence>
<evidence type="ECO:0000256" key="1">
    <source>
        <dbReference type="ARBA" id="ARBA00022679"/>
    </source>
</evidence>
<keyword evidence="11" id="KW-1185">Reference proteome</keyword>
<gene>
    <name evidence="7 10" type="primary">glnD</name>
    <name evidence="10" type="ORF">GCM10007907_16300</name>
</gene>
<dbReference type="Gene3D" id="1.10.3210.10">
    <property type="entry name" value="Hypothetical protein af1432"/>
    <property type="match status" value="1"/>
</dbReference>
<dbReference type="PANTHER" id="PTHR47320:SF1">
    <property type="entry name" value="BIFUNCTIONAL URIDYLYLTRANSFERASE_URIDYLYL-REMOVING ENZYME"/>
    <property type="match status" value="1"/>
</dbReference>
<dbReference type="PROSITE" id="PS51831">
    <property type="entry name" value="HD"/>
    <property type="match status" value="1"/>
</dbReference>
<feature type="domain" description="HD" evidence="9">
    <location>
        <begin position="463"/>
        <end position="585"/>
    </location>
</feature>
<feature type="region of interest" description="Uridylyltransferase" evidence="7">
    <location>
        <begin position="1"/>
        <end position="344"/>
    </location>
</feature>
<feature type="domain" description="ACT" evidence="8">
    <location>
        <begin position="702"/>
        <end position="778"/>
    </location>
</feature>
<keyword evidence="4 7" id="KW-0378">Hydrolase</keyword>
<dbReference type="EMBL" id="BSOG01000002">
    <property type="protein sequence ID" value="GLR12840.1"/>
    <property type="molecule type" value="Genomic_DNA"/>
</dbReference>
<dbReference type="CDD" id="cd04900">
    <property type="entry name" value="ACT_UUR-like_1"/>
    <property type="match status" value="1"/>
</dbReference>
<evidence type="ECO:0000256" key="2">
    <source>
        <dbReference type="ARBA" id="ARBA00022695"/>
    </source>
</evidence>
<dbReference type="Gene3D" id="3.30.70.260">
    <property type="match status" value="1"/>
</dbReference>
<dbReference type="InterPro" id="IPR002912">
    <property type="entry name" value="ACT_dom"/>
</dbReference>
<dbReference type="EC" id="2.7.7.59" evidence="7"/>
<comment type="catalytic activity">
    <reaction evidence="7">
        <text>[protein-PII]-uridylyl-L-tyrosine + H2O = [protein-PII]-L-tyrosine + UMP + H(+)</text>
        <dbReference type="Rhea" id="RHEA:48600"/>
        <dbReference type="Rhea" id="RHEA-COMP:12147"/>
        <dbReference type="Rhea" id="RHEA-COMP:12148"/>
        <dbReference type="ChEBI" id="CHEBI:15377"/>
        <dbReference type="ChEBI" id="CHEBI:15378"/>
        <dbReference type="ChEBI" id="CHEBI:46858"/>
        <dbReference type="ChEBI" id="CHEBI:57865"/>
        <dbReference type="ChEBI" id="CHEBI:90602"/>
    </reaction>
</comment>
<dbReference type="InterPro" id="IPR006674">
    <property type="entry name" value="HD_domain"/>
</dbReference>
<evidence type="ECO:0000256" key="3">
    <source>
        <dbReference type="ARBA" id="ARBA00022737"/>
    </source>
</evidence>
<dbReference type="PANTHER" id="PTHR47320">
    <property type="entry name" value="BIFUNCTIONAL URIDYLYLTRANSFERASE/URIDYLYL-REMOVING ENZYME"/>
    <property type="match status" value="1"/>
</dbReference>
<comment type="function">
    <text evidence="7">Modifies, by uridylylation and deuridylylation, the PII regulatory proteins (GlnB and homologs), in response to the nitrogen status of the cell that GlnD senses through the glutamine level. Under low glutamine levels, catalyzes the conversion of the PII proteins and UTP to PII-UMP and PPi, while under higher glutamine levels, GlnD hydrolyzes PII-UMP to PII and UMP (deuridylylation). Thus, controls uridylylation state and activity of the PII proteins, and plays an important role in the regulation of nitrogen metabolism.</text>
</comment>
<evidence type="ECO:0000259" key="9">
    <source>
        <dbReference type="PROSITE" id="PS51831"/>
    </source>
</evidence>
<keyword evidence="2 7" id="KW-0548">Nucleotidyltransferase</keyword>
<feature type="domain" description="ACT" evidence="8">
    <location>
        <begin position="811"/>
        <end position="879"/>
    </location>
</feature>
<dbReference type="InterPro" id="IPR002934">
    <property type="entry name" value="Polymerase_NTP_transf_dom"/>
</dbReference>
<dbReference type="CDD" id="cd05401">
    <property type="entry name" value="NT_GlnE_GlnD_like"/>
    <property type="match status" value="1"/>
</dbReference>